<sequence length="119" mass="13511">MLFWSDVAATWPGFRQDLIFLRNLQQLSSPSSATAHRILASDSSSSQKKMKSTAIYSRDKLDPANSNVYQDSVAKRFENNQQAATRQKQFLEKNGNNQNKNDDSYDADDEFNGDKMINP</sequence>
<evidence type="ECO:0000313" key="3">
    <source>
        <dbReference type="Proteomes" id="UP000616769"/>
    </source>
</evidence>
<dbReference type="Proteomes" id="UP000616769">
    <property type="component" value="Unassembled WGS sequence"/>
</dbReference>
<dbReference type="EMBL" id="JXLN01011054">
    <property type="protein sequence ID" value="KPM06705.1"/>
    <property type="molecule type" value="Genomic_DNA"/>
</dbReference>
<gene>
    <name evidence="2" type="ORF">QR98_0051830</name>
</gene>
<evidence type="ECO:0000256" key="1">
    <source>
        <dbReference type="SAM" id="MobiDB-lite"/>
    </source>
</evidence>
<reference evidence="2 3" key="1">
    <citation type="journal article" date="2015" name="Parasit. Vectors">
        <title>Draft genome of the scabies mite.</title>
        <authorList>
            <person name="Rider S.D.Jr."/>
            <person name="Morgan M.S."/>
            <person name="Arlian L.G."/>
        </authorList>
    </citation>
    <scope>NUCLEOTIDE SEQUENCE [LARGE SCALE GENOMIC DNA]</scope>
    <source>
        <strain evidence="2">Arlian Lab</strain>
    </source>
</reference>
<organism evidence="2 3">
    <name type="scientific">Sarcoptes scabiei</name>
    <name type="common">Itch mite</name>
    <name type="synonym">Acarus scabiei</name>
    <dbReference type="NCBI Taxonomy" id="52283"/>
    <lineage>
        <taxon>Eukaryota</taxon>
        <taxon>Metazoa</taxon>
        <taxon>Ecdysozoa</taxon>
        <taxon>Arthropoda</taxon>
        <taxon>Chelicerata</taxon>
        <taxon>Arachnida</taxon>
        <taxon>Acari</taxon>
        <taxon>Acariformes</taxon>
        <taxon>Sarcoptiformes</taxon>
        <taxon>Astigmata</taxon>
        <taxon>Psoroptidia</taxon>
        <taxon>Sarcoptoidea</taxon>
        <taxon>Sarcoptidae</taxon>
        <taxon>Sarcoptinae</taxon>
        <taxon>Sarcoptes</taxon>
    </lineage>
</organism>
<dbReference type="VEuPathDB" id="VectorBase:SSCA007344"/>
<feature type="region of interest" description="Disordered" evidence="1">
    <location>
        <begin position="80"/>
        <end position="119"/>
    </location>
</feature>
<feature type="compositionally biased region" description="Polar residues" evidence="1">
    <location>
        <begin position="80"/>
        <end position="99"/>
    </location>
</feature>
<comment type="caution">
    <text evidence="2">The sequence shown here is derived from an EMBL/GenBank/DDBJ whole genome shotgun (WGS) entry which is preliminary data.</text>
</comment>
<protein>
    <submittedName>
        <fullName evidence="2">Uncharacterized protein</fullName>
    </submittedName>
</protein>
<name>A0A132A7U1_SARSC</name>
<feature type="region of interest" description="Disordered" evidence="1">
    <location>
        <begin position="29"/>
        <end position="65"/>
    </location>
</feature>
<proteinExistence type="predicted"/>
<evidence type="ECO:0000313" key="2">
    <source>
        <dbReference type="EMBL" id="KPM06705.1"/>
    </source>
</evidence>
<dbReference type="AlphaFoldDB" id="A0A132A7U1"/>
<accession>A0A132A7U1</accession>